<evidence type="ECO:0000256" key="3">
    <source>
        <dbReference type="ARBA" id="ARBA00022692"/>
    </source>
</evidence>
<dbReference type="InterPro" id="IPR000620">
    <property type="entry name" value="EamA_dom"/>
</dbReference>
<comment type="similarity">
    <text evidence="2">Belongs to the EamA transporter family.</text>
</comment>
<keyword evidence="4 6" id="KW-1133">Transmembrane helix</keyword>
<protein>
    <submittedName>
        <fullName evidence="8">ABC transporter permease</fullName>
    </submittedName>
</protein>
<evidence type="ECO:0000256" key="6">
    <source>
        <dbReference type="SAM" id="Phobius"/>
    </source>
</evidence>
<feature type="domain" description="EamA" evidence="7">
    <location>
        <begin position="10"/>
        <end position="146"/>
    </location>
</feature>
<comment type="caution">
    <text evidence="8">The sequence shown here is derived from an EMBL/GenBank/DDBJ whole genome shotgun (WGS) entry which is preliminary data.</text>
</comment>
<keyword evidence="3 6" id="KW-0812">Transmembrane</keyword>
<evidence type="ECO:0000256" key="2">
    <source>
        <dbReference type="ARBA" id="ARBA00007362"/>
    </source>
</evidence>
<evidence type="ECO:0000256" key="4">
    <source>
        <dbReference type="ARBA" id="ARBA00022989"/>
    </source>
</evidence>
<dbReference type="RefSeq" id="WP_189640708.1">
    <property type="nucleotide sequence ID" value="NZ_BMZF01000005.1"/>
</dbReference>
<sequence>MVQQTKTAWVLLFILGIVWGGSFMGAKLALASFGPMTVATLRLLIAAVFLLAINAARGGQLPGFSTPVDKRIWMHILAMGFFTNALPFSLLNWGQLYVTSGFAGITMAVVPLLILPLAHFLIAGEQMNFRKFIGFAIGFIGVVVLIGPSSLLTNSGASMEPTARMACIAAACCYAIGSMNTRLCPPVPTISYSAAGLLLGTLMLLPVALYFEGIPNAPTTSALMGTIYLGIFPTALATLMLVYVINTAGPSFLSLVNYQVPIWAVIFGVLLLGEALPSQFIAALGLILIGLLISQWFTVMGILRRG</sequence>
<proteinExistence type="inferred from homology"/>
<evidence type="ECO:0000259" key="7">
    <source>
        <dbReference type="Pfam" id="PF00892"/>
    </source>
</evidence>
<comment type="subcellular location">
    <subcellularLocation>
        <location evidence="1">Membrane</location>
        <topology evidence="1">Multi-pass membrane protein</topology>
    </subcellularLocation>
</comment>
<name>A0ABQ3D8M9_9RHOB</name>
<dbReference type="PANTHER" id="PTHR32322">
    <property type="entry name" value="INNER MEMBRANE TRANSPORTER"/>
    <property type="match status" value="1"/>
</dbReference>
<feature type="transmembrane region" description="Helical" evidence="6">
    <location>
        <begin position="132"/>
        <end position="151"/>
    </location>
</feature>
<feature type="transmembrane region" description="Helical" evidence="6">
    <location>
        <begin position="96"/>
        <end position="120"/>
    </location>
</feature>
<evidence type="ECO:0000256" key="5">
    <source>
        <dbReference type="ARBA" id="ARBA00023136"/>
    </source>
</evidence>
<dbReference type="Pfam" id="PF00892">
    <property type="entry name" value="EamA"/>
    <property type="match status" value="2"/>
</dbReference>
<feature type="transmembrane region" description="Helical" evidence="6">
    <location>
        <begin position="223"/>
        <end position="245"/>
    </location>
</feature>
<reference evidence="9" key="1">
    <citation type="journal article" date="2019" name="Int. J. Syst. Evol. Microbiol.">
        <title>The Global Catalogue of Microorganisms (GCM) 10K type strain sequencing project: providing services to taxonomists for standard genome sequencing and annotation.</title>
        <authorList>
            <consortium name="The Broad Institute Genomics Platform"/>
            <consortium name="The Broad Institute Genome Sequencing Center for Infectious Disease"/>
            <person name="Wu L."/>
            <person name="Ma J."/>
        </authorList>
    </citation>
    <scope>NUCLEOTIDE SEQUENCE [LARGE SCALE GENOMIC DNA]</scope>
    <source>
        <strain evidence="9">KCTC 32465</strain>
    </source>
</reference>
<feature type="transmembrane region" description="Helical" evidence="6">
    <location>
        <begin position="41"/>
        <end position="60"/>
    </location>
</feature>
<gene>
    <name evidence="8" type="ORF">GCM10008927_21350</name>
</gene>
<dbReference type="SUPFAM" id="SSF103481">
    <property type="entry name" value="Multidrug resistance efflux transporter EmrE"/>
    <property type="match status" value="2"/>
</dbReference>
<feature type="transmembrane region" description="Helical" evidence="6">
    <location>
        <begin position="192"/>
        <end position="211"/>
    </location>
</feature>
<dbReference type="Proteomes" id="UP000634455">
    <property type="component" value="Unassembled WGS sequence"/>
</dbReference>
<feature type="transmembrane region" description="Helical" evidence="6">
    <location>
        <begin position="163"/>
        <end position="180"/>
    </location>
</feature>
<feature type="transmembrane region" description="Helical" evidence="6">
    <location>
        <begin position="252"/>
        <end position="273"/>
    </location>
</feature>
<feature type="transmembrane region" description="Helical" evidence="6">
    <location>
        <begin position="72"/>
        <end position="90"/>
    </location>
</feature>
<accession>A0ABQ3D8M9</accession>
<keyword evidence="9" id="KW-1185">Reference proteome</keyword>
<organism evidence="8 9">
    <name type="scientific">Paramylibacter ulvae</name>
    <dbReference type="NCBI Taxonomy" id="1651968"/>
    <lineage>
        <taxon>Bacteria</taxon>
        <taxon>Pseudomonadati</taxon>
        <taxon>Pseudomonadota</taxon>
        <taxon>Alphaproteobacteria</taxon>
        <taxon>Rhodobacterales</taxon>
        <taxon>Paracoccaceae</taxon>
        <taxon>Paramylibacter</taxon>
    </lineage>
</organism>
<evidence type="ECO:0000313" key="8">
    <source>
        <dbReference type="EMBL" id="GHA55191.1"/>
    </source>
</evidence>
<dbReference type="EMBL" id="BMZF01000005">
    <property type="protein sequence ID" value="GHA55191.1"/>
    <property type="molecule type" value="Genomic_DNA"/>
</dbReference>
<feature type="domain" description="EamA" evidence="7">
    <location>
        <begin position="166"/>
        <end position="293"/>
    </location>
</feature>
<feature type="transmembrane region" description="Helical" evidence="6">
    <location>
        <begin position="279"/>
        <end position="303"/>
    </location>
</feature>
<evidence type="ECO:0000313" key="9">
    <source>
        <dbReference type="Proteomes" id="UP000634455"/>
    </source>
</evidence>
<dbReference type="InterPro" id="IPR037185">
    <property type="entry name" value="EmrE-like"/>
</dbReference>
<evidence type="ECO:0000256" key="1">
    <source>
        <dbReference type="ARBA" id="ARBA00004141"/>
    </source>
</evidence>
<dbReference type="PANTHER" id="PTHR32322:SF2">
    <property type="entry name" value="EAMA DOMAIN-CONTAINING PROTEIN"/>
    <property type="match status" value="1"/>
</dbReference>
<dbReference type="InterPro" id="IPR050638">
    <property type="entry name" value="AA-Vitamin_Transporters"/>
</dbReference>
<keyword evidence="5 6" id="KW-0472">Membrane</keyword>